<keyword evidence="2" id="KW-1185">Reference proteome</keyword>
<sequence>MLETGEPVYSPVTQEGPLLTEDLIRETEELSFGRGVLVLDALNSFQTRRLSRPFILICLHLDQAANPGCILEDFVRWHSPPDWTEAEEVPETEKSPDQLSSKGKLSGRMQKEGNLWHELWDTSKPLPAV</sequence>
<protein>
    <submittedName>
        <fullName evidence="1">Uncharacterized protein</fullName>
    </submittedName>
</protein>
<reference evidence="2" key="1">
    <citation type="journal article" date="2023" name="Front. Plant Sci.">
        <title>Chromosomal-level genome assembly of Melastoma candidum provides insights into trichome evolution.</title>
        <authorList>
            <person name="Zhong Y."/>
            <person name="Wu W."/>
            <person name="Sun C."/>
            <person name="Zou P."/>
            <person name="Liu Y."/>
            <person name="Dai S."/>
            <person name="Zhou R."/>
        </authorList>
    </citation>
    <scope>NUCLEOTIDE SEQUENCE [LARGE SCALE GENOMIC DNA]</scope>
</reference>
<evidence type="ECO:0000313" key="2">
    <source>
        <dbReference type="Proteomes" id="UP001057402"/>
    </source>
</evidence>
<name>A0ACB9SAW7_9MYRT</name>
<comment type="caution">
    <text evidence="1">The sequence shown here is derived from an EMBL/GenBank/DDBJ whole genome shotgun (WGS) entry which is preliminary data.</text>
</comment>
<accession>A0ACB9SAW7</accession>
<organism evidence="1 2">
    <name type="scientific">Melastoma candidum</name>
    <dbReference type="NCBI Taxonomy" id="119954"/>
    <lineage>
        <taxon>Eukaryota</taxon>
        <taxon>Viridiplantae</taxon>
        <taxon>Streptophyta</taxon>
        <taxon>Embryophyta</taxon>
        <taxon>Tracheophyta</taxon>
        <taxon>Spermatophyta</taxon>
        <taxon>Magnoliopsida</taxon>
        <taxon>eudicotyledons</taxon>
        <taxon>Gunneridae</taxon>
        <taxon>Pentapetalae</taxon>
        <taxon>rosids</taxon>
        <taxon>malvids</taxon>
        <taxon>Myrtales</taxon>
        <taxon>Melastomataceae</taxon>
        <taxon>Melastomatoideae</taxon>
        <taxon>Melastomateae</taxon>
        <taxon>Melastoma</taxon>
    </lineage>
</organism>
<dbReference type="EMBL" id="CM042880">
    <property type="protein sequence ID" value="KAI4388377.1"/>
    <property type="molecule type" value="Genomic_DNA"/>
</dbReference>
<evidence type="ECO:0000313" key="1">
    <source>
        <dbReference type="EMBL" id="KAI4388377.1"/>
    </source>
</evidence>
<dbReference type="Proteomes" id="UP001057402">
    <property type="component" value="Chromosome 1"/>
</dbReference>
<proteinExistence type="predicted"/>
<gene>
    <name evidence="1" type="ORF">MLD38_000710</name>
</gene>